<sequence>MSIFLSKYSTSAGSVNSEASTCSKVIVQSASSAAWHTWASVEVPSPGPSIPGGAGGGASTFLAPLPNFLPTSPIRSRRLATVAMAWYSCCSLGSSLNML</sequence>
<accession>A0A3B3X5S0</accession>
<reference evidence="1" key="1">
    <citation type="submission" date="2025-08" db="UniProtKB">
        <authorList>
            <consortium name="Ensembl"/>
        </authorList>
    </citation>
    <scope>IDENTIFICATION</scope>
</reference>
<dbReference type="Proteomes" id="UP000261480">
    <property type="component" value="Unplaced"/>
</dbReference>
<proteinExistence type="predicted"/>
<keyword evidence="2" id="KW-1185">Reference proteome</keyword>
<reference evidence="1" key="2">
    <citation type="submission" date="2025-09" db="UniProtKB">
        <authorList>
            <consortium name="Ensembl"/>
        </authorList>
    </citation>
    <scope>IDENTIFICATION</scope>
</reference>
<protein>
    <submittedName>
        <fullName evidence="1">Uncharacterized protein</fullName>
    </submittedName>
</protein>
<dbReference type="Ensembl" id="ENSPMET00000017238.1">
    <property type="protein sequence ID" value="ENSPMEP00000010401.1"/>
    <property type="gene ID" value="ENSPMEG00000012358.1"/>
</dbReference>
<dbReference type="AlphaFoldDB" id="A0A3B3X5S0"/>
<evidence type="ECO:0000313" key="2">
    <source>
        <dbReference type="Proteomes" id="UP000261480"/>
    </source>
</evidence>
<name>A0A3B3X5S0_9TELE</name>
<evidence type="ECO:0000313" key="1">
    <source>
        <dbReference type="Ensembl" id="ENSPMEP00000010401.1"/>
    </source>
</evidence>
<organism evidence="1 2">
    <name type="scientific">Poecilia mexicana</name>
    <dbReference type="NCBI Taxonomy" id="48701"/>
    <lineage>
        <taxon>Eukaryota</taxon>
        <taxon>Metazoa</taxon>
        <taxon>Chordata</taxon>
        <taxon>Craniata</taxon>
        <taxon>Vertebrata</taxon>
        <taxon>Euteleostomi</taxon>
        <taxon>Actinopterygii</taxon>
        <taxon>Neopterygii</taxon>
        <taxon>Teleostei</taxon>
        <taxon>Neoteleostei</taxon>
        <taxon>Acanthomorphata</taxon>
        <taxon>Ovalentaria</taxon>
        <taxon>Atherinomorphae</taxon>
        <taxon>Cyprinodontiformes</taxon>
        <taxon>Poeciliidae</taxon>
        <taxon>Poeciliinae</taxon>
        <taxon>Poecilia</taxon>
    </lineage>
</organism>